<dbReference type="RefSeq" id="WP_201769299.1">
    <property type="nucleotide sequence ID" value="NZ_AZQP01000065.1"/>
</dbReference>
<organism evidence="3 4">
    <name type="scientific">Fervidicella metallireducens AeB</name>
    <dbReference type="NCBI Taxonomy" id="1403537"/>
    <lineage>
        <taxon>Bacteria</taxon>
        <taxon>Bacillati</taxon>
        <taxon>Bacillota</taxon>
        <taxon>Clostridia</taxon>
        <taxon>Eubacteriales</taxon>
        <taxon>Clostridiaceae</taxon>
        <taxon>Fervidicella</taxon>
    </lineage>
</organism>
<proteinExistence type="predicted"/>
<dbReference type="EMBL" id="AZQP01000065">
    <property type="protein sequence ID" value="EYE87350.1"/>
    <property type="molecule type" value="Genomic_DNA"/>
</dbReference>
<accession>A0A017RTX0</accession>
<sequence>MLLGRISDIKSGLVLVRKKAAIQQEVKKTYNLITVKNIDDNGVINNEPYDKFESNEILEPIYFTEKNDILIRLSYPYTAIFIDEEHSGLLVPSYFAIIKIKNDMFLPEYVALYLNTEKVKQELLKSQTGTMMPSTNKNILNGIAINQLSKEEQKK</sequence>
<dbReference type="InterPro" id="IPR044946">
    <property type="entry name" value="Restrct_endonuc_typeI_TRD_sf"/>
</dbReference>
<dbReference type="Proteomes" id="UP000019681">
    <property type="component" value="Unassembled WGS sequence"/>
</dbReference>
<evidence type="ECO:0000313" key="4">
    <source>
        <dbReference type="Proteomes" id="UP000019681"/>
    </source>
</evidence>
<keyword evidence="1" id="KW-0680">Restriction system</keyword>
<dbReference type="GO" id="GO:0003677">
    <property type="term" value="F:DNA binding"/>
    <property type="evidence" value="ECO:0007669"/>
    <property type="project" value="UniProtKB-KW"/>
</dbReference>
<evidence type="ECO:0000256" key="2">
    <source>
        <dbReference type="ARBA" id="ARBA00023125"/>
    </source>
</evidence>
<name>A0A017RTX0_9CLOT</name>
<dbReference type="GO" id="GO:0009307">
    <property type="term" value="P:DNA restriction-modification system"/>
    <property type="evidence" value="ECO:0007669"/>
    <property type="project" value="UniProtKB-KW"/>
</dbReference>
<dbReference type="InterPro" id="IPR052021">
    <property type="entry name" value="Type-I_RS_S_subunit"/>
</dbReference>
<comment type="caution">
    <text evidence="3">The sequence shown here is derived from an EMBL/GenBank/DDBJ whole genome shotgun (WGS) entry which is preliminary data.</text>
</comment>
<dbReference type="PANTHER" id="PTHR30408:SF12">
    <property type="entry name" value="TYPE I RESTRICTION ENZYME MJAVIII SPECIFICITY SUBUNIT"/>
    <property type="match status" value="1"/>
</dbReference>
<keyword evidence="4" id="KW-1185">Reference proteome</keyword>
<dbReference type="PANTHER" id="PTHR30408">
    <property type="entry name" value="TYPE-1 RESTRICTION ENZYME ECOKI SPECIFICITY PROTEIN"/>
    <property type="match status" value="1"/>
</dbReference>
<gene>
    <name evidence="3" type="ORF">Q428_13820</name>
</gene>
<keyword evidence="2" id="KW-0238">DNA-binding</keyword>
<evidence type="ECO:0000256" key="1">
    <source>
        <dbReference type="ARBA" id="ARBA00022747"/>
    </source>
</evidence>
<dbReference type="Gene3D" id="3.90.220.20">
    <property type="entry name" value="DNA methylase specificity domains"/>
    <property type="match status" value="1"/>
</dbReference>
<evidence type="ECO:0008006" key="5">
    <source>
        <dbReference type="Google" id="ProtNLM"/>
    </source>
</evidence>
<evidence type="ECO:0000313" key="3">
    <source>
        <dbReference type="EMBL" id="EYE87350.1"/>
    </source>
</evidence>
<dbReference type="SUPFAM" id="SSF116734">
    <property type="entry name" value="DNA methylase specificity domain"/>
    <property type="match status" value="1"/>
</dbReference>
<protein>
    <recommendedName>
        <fullName evidence="5">Type I restriction modification DNA specificity domain-containing protein</fullName>
    </recommendedName>
</protein>
<dbReference type="STRING" id="1403537.Q428_13820"/>
<dbReference type="AlphaFoldDB" id="A0A017RTX0"/>
<reference evidence="3 4" key="1">
    <citation type="journal article" date="2014" name="Genome Announc.">
        <title>Draft Genome Sequence of Fervidicella metallireducens Strain AeBT, an Iron-Reducing Thermoanaerobe from the Great Artesian Basin.</title>
        <authorList>
            <person name="Patel B.K."/>
        </authorList>
    </citation>
    <scope>NUCLEOTIDE SEQUENCE [LARGE SCALE GENOMIC DNA]</scope>
    <source>
        <strain evidence="3 4">AeB</strain>
    </source>
</reference>